<dbReference type="EMBL" id="CP007264">
    <property type="protein sequence ID" value="AHL21923.1"/>
    <property type="molecule type" value="Genomic_DNA"/>
</dbReference>
<protein>
    <submittedName>
        <fullName evidence="1">Rubrerythrin-related protein</fullName>
    </submittedName>
</protein>
<dbReference type="HOGENOM" id="CLU_119858_1_0_2"/>
<dbReference type="Gene3D" id="1.20.1260.10">
    <property type="match status" value="1"/>
</dbReference>
<evidence type="ECO:0000313" key="2">
    <source>
        <dbReference type="Proteomes" id="UP000019434"/>
    </source>
</evidence>
<sequence length="173" mass="20111">MEGGAVPDWVDEVLKELSRLGPKEILSHIIAQELKRAELYYELYEMSGEVTWDQRVPRLFKHLYENSLKRAEGYVNLFRELFPGESPEPPKVDTPGPKILKDRLWRLVYSGNVGEIVEYLIQLEDLSDRILTRLEGLLSEDAKEALSRARALENTNRELLRELYRELTGEEPL</sequence>
<gene>
    <name evidence="1" type="ORF">BD01_0296</name>
</gene>
<organism evidence="1 2">
    <name type="scientific">Thermococcus nautili</name>
    <dbReference type="NCBI Taxonomy" id="195522"/>
    <lineage>
        <taxon>Archaea</taxon>
        <taxon>Methanobacteriati</taxon>
        <taxon>Methanobacteriota</taxon>
        <taxon>Thermococci</taxon>
        <taxon>Thermococcales</taxon>
        <taxon>Thermococcaceae</taxon>
        <taxon>Thermococcus</taxon>
    </lineage>
</organism>
<keyword evidence="2" id="KW-1185">Reference proteome</keyword>
<accession>W8NRS1</accession>
<dbReference type="Proteomes" id="UP000019434">
    <property type="component" value="Chromosome"/>
</dbReference>
<dbReference type="InterPro" id="IPR012347">
    <property type="entry name" value="Ferritin-like"/>
</dbReference>
<name>W8NRS1_9EURY</name>
<reference evidence="1 2" key="1">
    <citation type="submission" date="2014-02" db="EMBL/GenBank/DDBJ databases">
        <title>Genome Sequence of an Hyperthermophilic Archaeon, Thermococcus nautili 30-1, producing viral vesicles.</title>
        <authorList>
            <person name="Oberto J."/>
            <person name="Gaudin M."/>
            <person name="Cossu M."/>
            <person name="Gorlas A."/>
            <person name="Slesarev A."/>
            <person name="Marguet E."/>
            <person name="Forterre P."/>
        </authorList>
    </citation>
    <scope>NUCLEOTIDE SEQUENCE [LARGE SCALE GENOMIC DNA]</scope>
    <source>
        <strain evidence="1 2">30-1</strain>
    </source>
</reference>
<evidence type="ECO:0000313" key="1">
    <source>
        <dbReference type="EMBL" id="AHL21923.1"/>
    </source>
</evidence>
<proteinExistence type="predicted"/>
<dbReference type="SUPFAM" id="SSF47240">
    <property type="entry name" value="Ferritin-like"/>
    <property type="match status" value="1"/>
</dbReference>
<dbReference type="eggNOG" id="arCOG01104">
    <property type="taxonomic scope" value="Archaea"/>
</dbReference>
<dbReference type="AlphaFoldDB" id="W8NRS1"/>
<dbReference type="InterPro" id="IPR009078">
    <property type="entry name" value="Ferritin-like_SF"/>
</dbReference>
<dbReference type="KEGG" id="tnu:BD01_0296"/>